<dbReference type="EMBL" id="JABBCQ020000022">
    <property type="protein sequence ID" value="MBI1626672.1"/>
    <property type="molecule type" value="Genomic_DNA"/>
</dbReference>
<evidence type="ECO:0000313" key="2">
    <source>
        <dbReference type="Proteomes" id="UP000530032"/>
    </source>
</evidence>
<dbReference type="AlphaFoldDB" id="A0A843BBQ0"/>
<evidence type="ECO:0000313" key="1">
    <source>
        <dbReference type="EMBL" id="MBI1626672.1"/>
    </source>
</evidence>
<dbReference type="RefSeq" id="WP_198462047.1">
    <property type="nucleotide sequence ID" value="NZ_JABBCQ020000022.1"/>
</dbReference>
<gene>
    <name evidence="1" type="ORF">HF327_019510</name>
</gene>
<organism evidence="1 2">
    <name type="scientific">Comamonas suwonensis</name>
    <dbReference type="NCBI Taxonomy" id="2606214"/>
    <lineage>
        <taxon>Bacteria</taxon>
        <taxon>Pseudomonadati</taxon>
        <taxon>Pseudomonadota</taxon>
        <taxon>Betaproteobacteria</taxon>
        <taxon>Burkholderiales</taxon>
        <taxon>Comamonadaceae</taxon>
        <taxon>Comamonas</taxon>
    </lineage>
</organism>
<comment type="caution">
    <text evidence="1">The sequence shown here is derived from an EMBL/GenBank/DDBJ whole genome shotgun (WGS) entry which is preliminary data.</text>
</comment>
<reference evidence="1" key="1">
    <citation type="submission" date="2020-12" db="EMBL/GenBank/DDBJ databases">
        <title>Comamonas sp. nov., isolated from stream water.</title>
        <authorList>
            <person name="Park K.-H."/>
        </authorList>
    </citation>
    <scope>NUCLEOTIDE SEQUENCE</scope>
    <source>
        <strain evidence="1">EJ-4</strain>
    </source>
</reference>
<proteinExistence type="predicted"/>
<sequence>MKIEMHDFGTVNPLSRKLKILILGNGTSTAITQESSEVTFTFNGKGSFMEPISSIDVWMSRDSFGEYRLKLSGTQNKVLWTSVEDQLNQSLELQMAILGCLPSTGYALVHGLWQCVDNVAIDGVGFNPSLARPKCLPPRKPQPQAFHNWLGERRTTFQRWLAEPRTSWSWSLFQGISGINRETGSKFVTHIEVLEAFKAASRSGSFSELKDVAQSPVLPAVELLHETKRIRDLEQQFHLCRLRSDTPNWWLYDTDVSVIVERIAENLRLAQEQAFVQHVSQRVRVG</sequence>
<dbReference type="Proteomes" id="UP000530032">
    <property type="component" value="Unassembled WGS sequence"/>
</dbReference>
<accession>A0A843BBQ0</accession>
<keyword evidence="2" id="KW-1185">Reference proteome</keyword>
<protein>
    <submittedName>
        <fullName evidence="1">Uncharacterized protein</fullName>
    </submittedName>
</protein>
<name>A0A843BBQ0_9BURK</name>